<reference evidence="2" key="1">
    <citation type="submission" date="2020-08" db="EMBL/GenBank/DDBJ databases">
        <title>Genome public.</title>
        <authorList>
            <person name="Liu C."/>
            <person name="Sun Q."/>
        </authorList>
    </citation>
    <scope>NUCLEOTIDE SEQUENCE</scope>
    <source>
        <strain evidence="2">NSJ-52</strain>
    </source>
</reference>
<dbReference type="Proteomes" id="UP000607645">
    <property type="component" value="Unassembled WGS sequence"/>
</dbReference>
<evidence type="ECO:0000313" key="3">
    <source>
        <dbReference type="Proteomes" id="UP000607645"/>
    </source>
</evidence>
<dbReference type="EMBL" id="JACOPQ010000020">
    <property type="protein sequence ID" value="MBC5738735.1"/>
    <property type="molecule type" value="Genomic_DNA"/>
</dbReference>
<feature type="transmembrane region" description="Helical" evidence="1">
    <location>
        <begin position="178"/>
        <end position="197"/>
    </location>
</feature>
<keyword evidence="3" id="KW-1185">Reference proteome</keyword>
<dbReference type="PANTHER" id="PTHR40078:SF1">
    <property type="entry name" value="INTEGRAL MEMBRANE PROTEIN"/>
    <property type="match status" value="1"/>
</dbReference>
<dbReference type="PANTHER" id="PTHR40078">
    <property type="entry name" value="INTEGRAL MEMBRANE PROTEIN-RELATED"/>
    <property type="match status" value="1"/>
</dbReference>
<name>A0A8J6JR49_9FIRM</name>
<comment type="caution">
    <text evidence="2">The sequence shown here is derived from an EMBL/GenBank/DDBJ whole genome shotgun (WGS) entry which is preliminary data.</text>
</comment>
<sequence length="220" mass="23751">MTVKRYLMFLLGVLVCATGIAFITRAALGTSPISSTPFVLSLITPPSMGVYTFLFNMLFLVGEAVLLKRFTWKQVLQIAATFIFSLCIDGALALIPTQLHGPLPMKLLYLAIGCPVMALGISLEIFGGVIMLPGEGFVKALAEKLRVEFGNMKVIFDSSLTAIAAVIALLAFGRLNGVGFGTLVSALLVGQIVKFYTRRLGFIKKVFEEKPRPSSGELRA</sequence>
<evidence type="ECO:0000256" key="1">
    <source>
        <dbReference type="SAM" id="Phobius"/>
    </source>
</evidence>
<gene>
    <name evidence="2" type="ORF">H8S62_17115</name>
</gene>
<accession>A0A8J6JR49</accession>
<feature type="transmembrane region" description="Helical" evidence="1">
    <location>
        <begin position="107"/>
        <end position="133"/>
    </location>
</feature>
<organism evidence="2 3">
    <name type="scientific">Lawsonibacter faecis</name>
    <dbReference type="NCBI Taxonomy" id="2763052"/>
    <lineage>
        <taxon>Bacteria</taxon>
        <taxon>Bacillati</taxon>
        <taxon>Bacillota</taxon>
        <taxon>Clostridia</taxon>
        <taxon>Eubacteriales</taxon>
        <taxon>Oscillospiraceae</taxon>
        <taxon>Lawsonibacter</taxon>
    </lineage>
</organism>
<keyword evidence="1" id="KW-0812">Transmembrane</keyword>
<proteinExistence type="predicted"/>
<keyword evidence="1" id="KW-1133">Transmembrane helix</keyword>
<feature type="transmembrane region" description="Helical" evidence="1">
    <location>
        <begin position="74"/>
        <end position="95"/>
    </location>
</feature>
<evidence type="ECO:0000313" key="2">
    <source>
        <dbReference type="EMBL" id="MBC5738735.1"/>
    </source>
</evidence>
<feature type="transmembrane region" description="Helical" evidence="1">
    <location>
        <begin position="7"/>
        <end position="28"/>
    </location>
</feature>
<keyword evidence="1" id="KW-0472">Membrane</keyword>
<feature type="transmembrane region" description="Helical" evidence="1">
    <location>
        <begin position="48"/>
        <end position="67"/>
    </location>
</feature>
<feature type="transmembrane region" description="Helical" evidence="1">
    <location>
        <begin position="154"/>
        <end position="172"/>
    </location>
</feature>
<protein>
    <submittedName>
        <fullName evidence="2">Membrane protein</fullName>
    </submittedName>
</protein>
<dbReference type="Pfam" id="PF19700">
    <property type="entry name" value="DUF6198"/>
    <property type="match status" value="1"/>
</dbReference>
<dbReference type="AlphaFoldDB" id="A0A8J6JR49"/>
<dbReference type="InterPro" id="IPR038750">
    <property type="entry name" value="YczE/YyaS-like"/>
</dbReference>